<feature type="region of interest" description="Disordered" evidence="1">
    <location>
        <begin position="1"/>
        <end position="32"/>
    </location>
</feature>
<dbReference type="KEGG" id="mbr:MONBRDRAFT_25376"/>
<protein>
    <submittedName>
        <fullName evidence="2">Uncharacterized protein</fullName>
    </submittedName>
</protein>
<sequence>MDVDRTEAIEGKCWTPLSPAPRPSVAGTSSPARSTWASLDVYNKQARSLTASPILVTFVPPKEVDSVHHAPHMQTFDSPLPSASSVVSSEAHSPTSPRSRSGSRHRMRSASINIPLENPDLYSLLSSGPLDLPPVPPLNLTAIAHAGSGSDTSVPTDSPPAAIEAPPSHPSVVDEEDTREVQWTEASIDLMFEVAVHHGAEVAAEIFDPAIDPAQTNEKKLSPPI</sequence>
<reference evidence="2 3" key="1">
    <citation type="journal article" date="2008" name="Nature">
        <title>The genome of the choanoflagellate Monosiga brevicollis and the origin of metazoans.</title>
        <authorList>
            <consortium name="JGI Sequencing"/>
            <person name="King N."/>
            <person name="Westbrook M.J."/>
            <person name="Young S.L."/>
            <person name="Kuo A."/>
            <person name="Abedin M."/>
            <person name="Chapman J."/>
            <person name="Fairclough S."/>
            <person name="Hellsten U."/>
            <person name="Isogai Y."/>
            <person name="Letunic I."/>
            <person name="Marr M."/>
            <person name="Pincus D."/>
            <person name="Putnam N."/>
            <person name="Rokas A."/>
            <person name="Wright K.J."/>
            <person name="Zuzow R."/>
            <person name="Dirks W."/>
            <person name="Good M."/>
            <person name="Goodstein D."/>
            <person name="Lemons D."/>
            <person name="Li W."/>
            <person name="Lyons J.B."/>
            <person name="Morris A."/>
            <person name="Nichols S."/>
            <person name="Richter D.J."/>
            <person name="Salamov A."/>
            <person name="Bork P."/>
            <person name="Lim W.A."/>
            <person name="Manning G."/>
            <person name="Miller W.T."/>
            <person name="McGinnis W."/>
            <person name="Shapiro H."/>
            <person name="Tjian R."/>
            <person name="Grigoriev I.V."/>
            <person name="Rokhsar D."/>
        </authorList>
    </citation>
    <scope>NUCLEOTIDE SEQUENCE [LARGE SCALE GENOMIC DNA]</scope>
    <source>
        <strain evidence="3">MX1 / ATCC 50154</strain>
    </source>
</reference>
<dbReference type="InParanoid" id="A9UZ85"/>
<feature type="region of interest" description="Disordered" evidence="1">
    <location>
        <begin position="144"/>
        <end position="172"/>
    </location>
</feature>
<dbReference type="EMBL" id="CH991551">
    <property type="protein sequence ID" value="EDQ89190.1"/>
    <property type="molecule type" value="Genomic_DNA"/>
</dbReference>
<dbReference type="AlphaFoldDB" id="A9UZ85"/>
<dbReference type="GeneID" id="5891081"/>
<feature type="compositionally biased region" description="Low complexity" evidence="1">
    <location>
        <begin position="78"/>
        <end position="100"/>
    </location>
</feature>
<proteinExistence type="predicted"/>
<evidence type="ECO:0000313" key="2">
    <source>
        <dbReference type="EMBL" id="EDQ89190.1"/>
    </source>
</evidence>
<evidence type="ECO:0000313" key="3">
    <source>
        <dbReference type="Proteomes" id="UP000001357"/>
    </source>
</evidence>
<gene>
    <name evidence="2" type="ORF">MONBRDRAFT_25376</name>
</gene>
<feature type="compositionally biased region" description="Basic and acidic residues" evidence="1">
    <location>
        <begin position="1"/>
        <end position="10"/>
    </location>
</feature>
<accession>A9UZ85</accession>
<name>A9UZ85_MONBE</name>
<dbReference type="Proteomes" id="UP000001357">
    <property type="component" value="Unassembled WGS sequence"/>
</dbReference>
<feature type="region of interest" description="Disordered" evidence="1">
    <location>
        <begin position="72"/>
        <end position="107"/>
    </location>
</feature>
<dbReference type="RefSeq" id="XP_001745766.1">
    <property type="nucleotide sequence ID" value="XM_001745714.1"/>
</dbReference>
<evidence type="ECO:0000256" key="1">
    <source>
        <dbReference type="SAM" id="MobiDB-lite"/>
    </source>
</evidence>
<keyword evidence="3" id="KW-1185">Reference proteome</keyword>
<organism evidence="2 3">
    <name type="scientific">Monosiga brevicollis</name>
    <name type="common">Choanoflagellate</name>
    <dbReference type="NCBI Taxonomy" id="81824"/>
    <lineage>
        <taxon>Eukaryota</taxon>
        <taxon>Choanoflagellata</taxon>
        <taxon>Craspedida</taxon>
        <taxon>Salpingoecidae</taxon>
        <taxon>Monosiga</taxon>
    </lineage>
</organism>